<dbReference type="Proteomes" id="UP000184406">
    <property type="component" value="Unassembled WGS sequence"/>
</dbReference>
<proteinExistence type="inferred from homology"/>
<accession>A0A1M5H0A7</accession>
<dbReference type="PANTHER" id="PTHR40094:SF1">
    <property type="entry name" value="UBIQUITIN DOMAIN-CONTAINING PROTEIN"/>
    <property type="match status" value="1"/>
</dbReference>
<feature type="region of interest" description="Disordered" evidence="2">
    <location>
        <begin position="1206"/>
        <end position="1227"/>
    </location>
</feature>
<dbReference type="Pfam" id="PF01835">
    <property type="entry name" value="MG2"/>
    <property type="match status" value="1"/>
</dbReference>
<dbReference type="SMART" id="SM01360">
    <property type="entry name" value="A2M"/>
    <property type="match status" value="1"/>
</dbReference>
<protein>
    <submittedName>
        <fullName evidence="6">Uncharacterized conserved protein YfaS, alpha-2-macroglobulin family</fullName>
    </submittedName>
</protein>
<dbReference type="InterPro" id="IPR001599">
    <property type="entry name" value="Macroglobln_a2"/>
</dbReference>
<evidence type="ECO:0000256" key="2">
    <source>
        <dbReference type="SAM" id="MobiDB-lite"/>
    </source>
</evidence>
<sequence length="2028" mass="232315">MKKIATIFTLILFSQMAQSQSTNDTYSSLWQRVQKLENEAMTKSALDIVALISKKAKKEQNSVQIIRSLIYTSKYALNLEEDAQLKIVRDFKQEIDQSKFPTKNILEGYLANMYWQYFQQNRYRFYDRTTTAKKVDSIDFRTWDLSTIFHEISLHFDASLQKPLELQQLKVDAYNEILNEQKGSELYRPTLFDLLAHSALDFYKTSENSITRPADKFELDNPEILCEGKQFVEHQISTKDNTSLQSKAIILYQQLLDFHFQDPTDEAYVEVDIERLKYIKKNAVFPNKDQQYLEVLQNTAESIKNNKSWALYQYEIAMLYREWGNSYQPNIKEEYRWKQKEAMAVCESVIDKFPNSRGAEKCKALKSDILSKDLQLTGERHIPINLPSRLLVEYKNLHSLQLSARRITQKEIKQLNSLYSEEKILAFIKKLTEVKSWDTKLINENDYQSHKIEILLPELSNGSYIILASPSTDSGITFAYSPIQVTNLALVEGDTNTEHNFQLIDRNNGKPMLGATLKFSYQQNYERPILTKTLISDQNGMVTLPLSSERWSNVDIQINTKNEEAHFEDFYVNAKYDQGEDDNLYSCFLFTDRSIYRPGQPVYFKGLAMVQKDDKSTVLNKTKITVSLMDVNHQEVSQQEFKTNDYGSISGTFILPNNELTGNYYLKLDSDEVEISGNSYFSVEEYKRPKFETSLEAITETYRVNDTISVKGKAKAYAGSLITGAKVSYTVRRVVYYPKWYYWHLPYSDGVPQEITHGETITDANGNYEINFKAIPDLSIAKENMPTFNYEVTADVTDLNGETHSATTMVNVGYHALTADIQINDPLNKEDKNPKITISSYNLNGEFVAAQGSLKMYKLKAPNNVLRPRPWAAPDYDGFGKTKFKELFPHDAFGKEDNPAFWEKGELVWKSSFDTGISKEVDLGNVKKWLSGKYVIELETKDKFGQLVKDITQTTFYSDKDKKPADNQIFRIKTDKNSYSIGDKMKLILSSAVEDLTISLFVEKDRKIVATHLIELHNDSKTIEIPVTADDLGGFAINYSFSAYNAFQSGSLSIAVPYPSSELKIETITFRDKLQPGKEETWSFNIKGPKGDKVTAELLASMYDASLDAFKGHHWNFSPNYRGQYYSNRHLNAHKSYGITSFNAYLNFGDRFTYDPQYYDSFDWFGFHFGYGYALRDRMMMKSSAPGIQRAEFADSESLEETVITGSGAPAPENKGNNDPIVPTGDDSKNGFDDIQIRKDLQETAFFFPQLLTDKDGNVSFTFTTPEALTKWKLQLLAHTKTMESATSTLETVTQKELMVTPNAPRFLREGDKITISTKIANLTNKLLSGNAKLELIDAFSGRDITQELLITGPDSESVLGENTFTVDAKGNTQVSWNLKIPEGIGAVQYKVMAKAGNFSDGEQSVLPVLSNRMLVTETLPMWVRGNETKTFSLDKLKNTTSPTLKHHQLSLEITSNPAWYAVQALPYLMEYPYDCNEQIFSRYYANTLGGYIANSNPRIQQVFDQWANSDALLSNLEKNEELKSILIQETPWLRDAQSETEQKKRIALLFDLNKLKNDQENAFNKLVLNQMSSGAWAWFKGGPENRFITQHIITGLGHLNKLTSTTRSEEDYRVGKNNKLKEQQVIKNAIAYLDDEFVKEYEQMKKYANDLNDDHLSHTQIHYLYMRSYYPEVKVSKKVAEIMDYYTLQAQKYWVKKDLYSKGLLSLILYRNGSTATANKIIKSLEENSILSDELGMYWKENNSSWYWYQAPIETQSLLIEAFSEIKDDIRTVDNLKIWLLKNKQTNQWKTTKATTDAVYALLLRGSEWLSVTQAVEVLIGGDKIEPAKLENVQVEAGTGYYKTSWNKKEISPKMAEVQLSKKGDGIAWGAMYWQYFEDLDKITPADTPLKLKKKVFLKKNTDTGEELSEINDNTPLHVGDLVRIRIELRVDRPMEFVHMKDMRAAGMEPINVLSTYKWQDGLGYYESTKDASTNFFFDYLSKGVYVFEYDLRVNNAGDFSNGISTIQSMYAPEFSSHSEGVRILIE</sequence>
<gene>
    <name evidence="6" type="ORF">SAMN03080594_112103</name>
</gene>
<dbReference type="SMART" id="SM01359">
    <property type="entry name" value="A2M_N_2"/>
    <property type="match status" value="1"/>
</dbReference>
<keyword evidence="3" id="KW-0732">Signal</keyword>
<organism evidence="6 7">
    <name type="scientific">Arenibacter palladensis</name>
    <dbReference type="NCBI Taxonomy" id="237373"/>
    <lineage>
        <taxon>Bacteria</taxon>
        <taxon>Pseudomonadati</taxon>
        <taxon>Bacteroidota</taxon>
        <taxon>Flavobacteriia</taxon>
        <taxon>Flavobacteriales</taxon>
        <taxon>Flavobacteriaceae</taxon>
        <taxon>Arenibacter</taxon>
    </lineage>
</organism>
<dbReference type="InterPro" id="IPR051802">
    <property type="entry name" value="YfhM-like"/>
</dbReference>
<dbReference type="Gene3D" id="2.60.40.1930">
    <property type="match status" value="1"/>
</dbReference>
<dbReference type="InterPro" id="IPR002890">
    <property type="entry name" value="MG2"/>
</dbReference>
<keyword evidence="7" id="KW-1185">Reference proteome</keyword>
<evidence type="ECO:0000313" key="6">
    <source>
        <dbReference type="EMBL" id="SHG09423.1"/>
    </source>
</evidence>
<name>A0A1M5H0A7_9FLAO</name>
<reference evidence="7" key="1">
    <citation type="submission" date="2016-11" db="EMBL/GenBank/DDBJ databases">
        <authorList>
            <person name="Varghese N."/>
            <person name="Submissions S."/>
        </authorList>
    </citation>
    <scope>NUCLEOTIDE SEQUENCE [LARGE SCALE GENOMIC DNA]</scope>
    <source>
        <strain evidence="7">DSM 17539</strain>
    </source>
</reference>
<evidence type="ECO:0000259" key="4">
    <source>
        <dbReference type="SMART" id="SM01359"/>
    </source>
</evidence>
<dbReference type="GO" id="GO:0004866">
    <property type="term" value="F:endopeptidase inhibitor activity"/>
    <property type="evidence" value="ECO:0007669"/>
    <property type="project" value="InterPro"/>
</dbReference>
<comment type="similarity">
    <text evidence="1">Belongs to the protease inhibitor I39 (alpha-2-macroglobulin) family. Bacterial alpha-2-macroglobulin subfamily.</text>
</comment>
<evidence type="ECO:0000259" key="5">
    <source>
        <dbReference type="SMART" id="SM01360"/>
    </source>
</evidence>
<dbReference type="InterPro" id="IPR008930">
    <property type="entry name" value="Terpenoid_cyclase/PrenylTrfase"/>
</dbReference>
<dbReference type="PANTHER" id="PTHR40094">
    <property type="entry name" value="ALPHA-2-MACROGLOBULIN HOMOLOG"/>
    <property type="match status" value="1"/>
</dbReference>
<dbReference type="Pfam" id="PF00207">
    <property type="entry name" value="A2M"/>
    <property type="match status" value="1"/>
</dbReference>
<evidence type="ECO:0000256" key="1">
    <source>
        <dbReference type="ARBA" id="ARBA00010556"/>
    </source>
</evidence>
<dbReference type="InterPro" id="IPR011625">
    <property type="entry name" value="A2M_N_BRD"/>
</dbReference>
<feature type="signal peptide" evidence="3">
    <location>
        <begin position="1"/>
        <end position="19"/>
    </location>
</feature>
<dbReference type="InterPro" id="IPR041246">
    <property type="entry name" value="Bact_MG10"/>
</dbReference>
<dbReference type="EMBL" id="FQUX01000012">
    <property type="protein sequence ID" value="SHG09423.1"/>
    <property type="molecule type" value="Genomic_DNA"/>
</dbReference>
<dbReference type="Pfam" id="PF17973">
    <property type="entry name" value="bMG10"/>
    <property type="match status" value="1"/>
</dbReference>
<feature type="domain" description="Alpha-2-macroglobulin bait region" evidence="4">
    <location>
        <begin position="970"/>
        <end position="1110"/>
    </location>
</feature>
<evidence type="ECO:0000313" key="7">
    <source>
        <dbReference type="Proteomes" id="UP000184406"/>
    </source>
</evidence>
<feature type="domain" description="Alpha-2-macroglobulin" evidence="5">
    <location>
        <begin position="1244"/>
        <end position="1334"/>
    </location>
</feature>
<dbReference type="RefSeq" id="WP_072865467.1">
    <property type="nucleotide sequence ID" value="NZ_FQUX01000012.1"/>
</dbReference>
<dbReference type="Gene3D" id="1.50.10.20">
    <property type="match status" value="1"/>
</dbReference>
<evidence type="ECO:0000256" key="3">
    <source>
        <dbReference type="SAM" id="SignalP"/>
    </source>
</evidence>
<dbReference type="Pfam" id="PF07703">
    <property type="entry name" value="A2M_BRD"/>
    <property type="match status" value="1"/>
</dbReference>
<dbReference type="OrthoDB" id="9767116at2"/>
<feature type="chain" id="PRO_5012657601" evidence="3">
    <location>
        <begin position="20"/>
        <end position="2028"/>
    </location>
</feature>
<dbReference type="SUPFAM" id="SSF48239">
    <property type="entry name" value="Terpenoid cyclases/Protein prenyltransferases"/>
    <property type="match status" value="1"/>
</dbReference>